<dbReference type="RefSeq" id="WP_241768480.1">
    <property type="nucleotide sequence ID" value="NZ_JAUSUN010000031.1"/>
</dbReference>
<organism evidence="2 3">
    <name type="scientific">Mesobacillus stamsii</name>
    <dbReference type="NCBI Taxonomy" id="225347"/>
    <lineage>
        <taxon>Bacteria</taxon>
        <taxon>Bacillati</taxon>
        <taxon>Bacillota</taxon>
        <taxon>Bacilli</taxon>
        <taxon>Bacillales</taxon>
        <taxon>Bacillaceae</taxon>
        <taxon>Mesobacillus</taxon>
    </lineage>
</organism>
<dbReference type="InterPro" id="IPR002559">
    <property type="entry name" value="Transposase_11"/>
</dbReference>
<evidence type="ECO:0000259" key="1">
    <source>
        <dbReference type="Pfam" id="PF01609"/>
    </source>
</evidence>
<keyword evidence="3" id="KW-1185">Reference proteome</keyword>
<evidence type="ECO:0000313" key="2">
    <source>
        <dbReference type="EMBL" id="MDQ0415309.1"/>
    </source>
</evidence>
<gene>
    <name evidence="2" type="ORF">J2S25_003536</name>
</gene>
<comment type="caution">
    <text evidence="2">The sequence shown here is derived from an EMBL/GenBank/DDBJ whole genome shotgun (WGS) entry which is preliminary data.</text>
</comment>
<protein>
    <recommendedName>
        <fullName evidence="1">Transposase IS4-like domain-containing protein</fullName>
    </recommendedName>
</protein>
<evidence type="ECO:0000313" key="3">
    <source>
        <dbReference type="Proteomes" id="UP001242313"/>
    </source>
</evidence>
<dbReference type="EMBL" id="JAUSUN010000031">
    <property type="protein sequence ID" value="MDQ0415309.1"/>
    <property type="molecule type" value="Genomic_DNA"/>
</dbReference>
<name>A0ABU0FZE8_9BACI</name>
<sequence>MSVQFHDFFKRDGTPIVTASHTRSKSTCNCHAQGIAKCKHPRIYSQPDCDSGWDSHREKYYNGYSLYMINACDSPYDLPLYPRLHKASCHDSIGFVVSWAEFSQRFNLGTIDKMLLDAAHDAEAIYKLINHKKVEPIIDLNKRTKKKMETGSDMTISPEGIPICPIGKEMKPNGYDHTQNRQKWRCPLACGSKNTCTTPCSTAKYGRTYHTHSKDNLRLFPKTLRGTEKWKCTYKRRTSVERSNKREKIDYHLEAGNHRSTMMWYMRIFGIMICQHIDAWYSHREDELKTLKEHIFQIAA</sequence>
<accession>A0ABU0FZE8</accession>
<dbReference type="Pfam" id="PF01609">
    <property type="entry name" value="DDE_Tnp_1"/>
    <property type="match status" value="1"/>
</dbReference>
<dbReference type="Proteomes" id="UP001242313">
    <property type="component" value="Unassembled WGS sequence"/>
</dbReference>
<reference evidence="2 3" key="1">
    <citation type="submission" date="2023-07" db="EMBL/GenBank/DDBJ databases">
        <title>Genomic Encyclopedia of Type Strains, Phase IV (KMG-IV): sequencing the most valuable type-strain genomes for metagenomic binning, comparative biology and taxonomic classification.</title>
        <authorList>
            <person name="Goeker M."/>
        </authorList>
    </citation>
    <scope>NUCLEOTIDE SEQUENCE [LARGE SCALE GENOMIC DNA]</scope>
    <source>
        <strain evidence="2 3">DSM 19598</strain>
    </source>
</reference>
<proteinExistence type="predicted"/>
<feature type="domain" description="Transposase IS4-like" evidence="1">
    <location>
        <begin position="41"/>
        <end position="261"/>
    </location>
</feature>